<accession>A0ACB8YUJ7</accession>
<protein>
    <submittedName>
        <fullName evidence="1">Uncharacterized protein</fullName>
    </submittedName>
</protein>
<comment type="caution">
    <text evidence="1">The sequence shown here is derived from an EMBL/GenBank/DDBJ whole genome shotgun (WGS) entry which is preliminary data.</text>
</comment>
<evidence type="ECO:0000313" key="1">
    <source>
        <dbReference type="EMBL" id="KAI3689150.1"/>
    </source>
</evidence>
<proteinExistence type="predicted"/>
<dbReference type="EMBL" id="CM042017">
    <property type="protein sequence ID" value="KAI3689150.1"/>
    <property type="molecule type" value="Genomic_DNA"/>
</dbReference>
<dbReference type="Proteomes" id="UP001055811">
    <property type="component" value="Linkage Group LG09"/>
</dbReference>
<reference evidence="1 2" key="2">
    <citation type="journal article" date="2022" name="Mol. Ecol. Resour.">
        <title>The genomes of chicory, endive, great burdock and yacon provide insights into Asteraceae paleo-polyploidization history and plant inulin production.</title>
        <authorList>
            <person name="Fan W."/>
            <person name="Wang S."/>
            <person name="Wang H."/>
            <person name="Wang A."/>
            <person name="Jiang F."/>
            <person name="Liu H."/>
            <person name="Zhao H."/>
            <person name="Xu D."/>
            <person name="Zhang Y."/>
        </authorList>
    </citation>
    <scope>NUCLEOTIDE SEQUENCE [LARGE SCALE GENOMIC DNA]</scope>
    <source>
        <strain evidence="2">cv. Punajuju</strain>
        <tissue evidence="1">Leaves</tissue>
    </source>
</reference>
<reference evidence="2" key="1">
    <citation type="journal article" date="2022" name="Mol. Ecol. Resour.">
        <title>The genomes of chicory, endive, great burdock and yacon provide insights into Asteraceae palaeo-polyploidization history and plant inulin production.</title>
        <authorList>
            <person name="Fan W."/>
            <person name="Wang S."/>
            <person name="Wang H."/>
            <person name="Wang A."/>
            <person name="Jiang F."/>
            <person name="Liu H."/>
            <person name="Zhao H."/>
            <person name="Xu D."/>
            <person name="Zhang Y."/>
        </authorList>
    </citation>
    <scope>NUCLEOTIDE SEQUENCE [LARGE SCALE GENOMIC DNA]</scope>
    <source>
        <strain evidence="2">cv. Punajuju</strain>
    </source>
</reference>
<name>A0ACB8YUJ7_CICIN</name>
<evidence type="ECO:0000313" key="2">
    <source>
        <dbReference type="Proteomes" id="UP001055811"/>
    </source>
</evidence>
<gene>
    <name evidence="1" type="ORF">L2E82_47100</name>
</gene>
<organism evidence="1 2">
    <name type="scientific">Cichorium intybus</name>
    <name type="common">Chicory</name>
    <dbReference type="NCBI Taxonomy" id="13427"/>
    <lineage>
        <taxon>Eukaryota</taxon>
        <taxon>Viridiplantae</taxon>
        <taxon>Streptophyta</taxon>
        <taxon>Embryophyta</taxon>
        <taxon>Tracheophyta</taxon>
        <taxon>Spermatophyta</taxon>
        <taxon>Magnoliopsida</taxon>
        <taxon>eudicotyledons</taxon>
        <taxon>Gunneridae</taxon>
        <taxon>Pentapetalae</taxon>
        <taxon>asterids</taxon>
        <taxon>campanulids</taxon>
        <taxon>Asterales</taxon>
        <taxon>Asteraceae</taxon>
        <taxon>Cichorioideae</taxon>
        <taxon>Cichorieae</taxon>
        <taxon>Cichoriinae</taxon>
        <taxon>Cichorium</taxon>
    </lineage>
</organism>
<sequence>MDPSQKSRQRKLTPYLTFTTAHRSEKIRHWDHPLTVTQSHSEQLPLGLDSRSRFICRSSPFDICLSDTLIVSLFVYDSLSLVSPSTAFSSLKATNDVISYKLLGIKTPNLSPSTVLQRTQILISTKNGNV</sequence>
<keyword evidence="2" id="KW-1185">Reference proteome</keyword>